<dbReference type="GO" id="GO:0008932">
    <property type="term" value="F:lytic endotransglycosylase activity"/>
    <property type="evidence" value="ECO:0007669"/>
    <property type="project" value="UniProtKB-UniRule"/>
</dbReference>
<dbReference type="EC" id="4.2.2.29" evidence="7"/>
<dbReference type="Proteomes" id="UP000502502">
    <property type="component" value="Chromosome"/>
</dbReference>
<protein>
    <recommendedName>
        <fullName evidence="7">Endolytic murein transglycosylase</fullName>
        <ecNumber evidence="7">4.2.2.29</ecNumber>
    </recommendedName>
    <alternativeName>
        <fullName evidence="7">Peptidoglycan lytic transglycosylase</fullName>
    </alternativeName>
    <alternativeName>
        <fullName evidence="7">Peptidoglycan polymerization terminase</fullName>
    </alternativeName>
</protein>
<evidence type="ECO:0000256" key="5">
    <source>
        <dbReference type="ARBA" id="ARBA00023239"/>
    </source>
</evidence>
<comment type="similarity">
    <text evidence="7">Belongs to the transglycosylase MltG family.</text>
</comment>
<evidence type="ECO:0000256" key="3">
    <source>
        <dbReference type="ARBA" id="ARBA00022989"/>
    </source>
</evidence>
<dbReference type="HAMAP" id="MF_02065">
    <property type="entry name" value="MltG"/>
    <property type="match status" value="1"/>
</dbReference>
<dbReference type="Gene3D" id="3.30.1490.480">
    <property type="entry name" value="Endolytic murein transglycosylase"/>
    <property type="match status" value="1"/>
</dbReference>
<keyword evidence="9" id="KW-1185">Reference proteome</keyword>
<dbReference type="NCBIfam" id="TIGR00247">
    <property type="entry name" value="endolytic transglycosylase MltG"/>
    <property type="match status" value="1"/>
</dbReference>
<dbReference type="GO" id="GO:0009252">
    <property type="term" value="P:peptidoglycan biosynthetic process"/>
    <property type="evidence" value="ECO:0007669"/>
    <property type="project" value="UniProtKB-UniRule"/>
</dbReference>
<comment type="catalytic activity">
    <reaction evidence="7">
        <text>a peptidoglycan chain = a peptidoglycan chain with N-acetyl-1,6-anhydromuramyl-[peptide] at the reducing end + a peptidoglycan chain with N-acetylglucosamine at the non-reducing end.</text>
        <dbReference type="EC" id="4.2.2.29"/>
    </reaction>
</comment>
<dbReference type="Pfam" id="PF02618">
    <property type="entry name" value="YceG"/>
    <property type="match status" value="1"/>
</dbReference>
<reference evidence="8 9" key="1">
    <citation type="submission" date="2020-03" db="EMBL/GenBank/DDBJ databases">
        <title>Sphingomonas sp. nov., isolated from fish.</title>
        <authorList>
            <person name="Hyun D.-W."/>
            <person name="Bae J.-W."/>
        </authorList>
    </citation>
    <scope>NUCLEOTIDE SEQUENCE [LARGE SCALE GENOMIC DNA]</scope>
    <source>
        <strain evidence="8 9">HDW15C</strain>
    </source>
</reference>
<keyword evidence="6 7" id="KW-0961">Cell wall biogenesis/degradation</keyword>
<dbReference type="PANTHER" id="PTHR30518">
    <property type="entry name" value="ENDOLYTIC MUREIN TRANSGLYCOSYLASE"/>
    <property type="match status" value="1"/>
</dbReference>
<feature type="site" description="Important for catalytic activity" evidence="7">
    <location>
        <position position="195"/>
    </location>
</feature>
<dbReference type="InterPro" id="IPR003770">
    <property type="entry name" value="MLTG-like"/>
</dbReference>
<dbReference type="GO" id="GO:0071555">
    <property type="term" value="P:cell wall organization"/>
    <property type="evidence" value="ECO:0007669"/>
    <property type="project" value="UniProtKB-KW"/>
</dbReference>
<comment type="function">
    <text evidence="7">Functions as a peptidoglycan terminase that cleaves nascent peptidoglycan strands endolytically to terminate their elongation.</text>
</comment>
<keyword evidence="3 7" id="KW-1133">Transmembrane helix</keyword>
<dbReference type="EMBL" id="CP049871">
    <property type="protein sequence ID" value="QIL02284.1"/>
    <property type="molecule type" value="Genomic_DNA"/>
</dbReference>
<organism evidence="8 9">
    <name type="scientific">Sphingomonas sinipercae</name>
    <dbReference type="NCBI Taxonomy" id="2714944"/>
    <lineage>
        <taxon>Bacteria</taxon>
        <taxon>Pseudomonadati</taxon>
        <taxon>Pseudomonadota</taxon>
        <taxon>Alphaproteobacteria</taxon>
        <taxon>Sphingomonadales</taxon>
        <taxon>Sphingomonadaceae</taxon>
        <taxon>Sphingomonas</taxon>
    </lineage>
</organism>
<keyword evidence="2 7" id="KW-0812">Transmembrane</keyword>
<evidence type="ECO:0000256" key="1">
    <source>
        <dbReference type="ARBA" id="ARBA00022475"/>
    </source>
</evidence>
<name>A0A6G7ZMS4_9SPHN</name>
<accession>A0A6G7ZMS4</accession>
<evidence type="ECO:0000256" key="2">
    <source>
        <dbReference type="ARBA" id="ARBA00022692"/>
    </source>
</evidence>
<keyword evidence="5 7" id="KW-0456">Lyase</keyword>
<evidence type="ECO:0000256" key="7">
    <source>
        <dbReference type="HAMAP-Rule" id="MF_02065"/>
    </source>
</evidence>
<keyword evidence="4 7" id="KW-0472">Membrane</keyword>
<gene>
    <name evidence="7 8" type="primary">mltG</name>
    <name evidence="8" type="ORF">G7078_05425</name>
</gene>
<dbReference type="RefSeq" id="WP_166093794.1">
    <property type="nucleotide sequence ID" value="NZ_CP049871.1"/>
</dbReference>
<keyword evidence="7" id="KW-0997">Cell inner membrane</keyword>
<dbReference type="PANTHER" id="PTHR30518:SF2">
    <property type="entry name" value="ENDOLYTIC MUREIN TRANSGLYCOSYLASE"/>
    <property type="match status" value="1"/>
</dbReference>
<dbReference type="AlphaFoldDB" id="A0A6G7ZMS4"/>
<evidence type="ECO:0000313" key="9">
    <source>
        <dbReference type="Proteomes" id="UP000502502"/>
    </source>
</evidence>
<dbReference type="Gene3D" id="3.30.160.60">
    <property type="entry name" value="Classic Zinc Finger"/>
    <property type="match status" value="1"/>
</dbReference>
<evidence type="ECO:0000313" key="8">
    <source>
        <dbReference type="EMBL" id="QIL02284.1"/>
    </source>
</evidence>
<evidence type="ECO:0000256" key="4">
    <source>
        <dbReference type="ARBA" id="ARBA00023136"/>
    </source>
</evidence>
<dbReference type="GO" id="GO:0005886">
    <property type="term" value="C:plasma membrane"/>
    <property type="evidence" value="ECO:0007669"/>
    <property type="project" value="UniProtKB-UniRule"/>
</dbReference>
<keyword evidence="1 7" id="KW-1003">Cell membrane</keyword>
<dbReference type="CDD" id="cd08010">
    <property type="entry name" value="MltG_like"/>
    <property type="match status" value="1"/>
</dbReference>
<sequence>MRKLAGVAILAGLAALLLLWGLWWRGGDNDKPVNFIVEQGSSIASVANKLEKAGLIRSATSFRGFAKVLGGGDPVQAGEFEIPPHSSPAGILRLLQHGEPIQRLVTVTEGMPSIIVQERLLAIPFLTGSLPEIAEGSLLPDSYSYERGESRAAVVGRMQKAMAKTVQLLWAKRKANCPVNTPEEAVTLASIVEKETGKAAERRTIAGVYCNRLKIGMKLDADPTVIYPVTKGKPLGRRILRSELNADTGYNTYKKPGLPAGPIANPGRDSIAAVLDPAPTKALYFVADGTGGHVFAATFAEHQANVQRWYAIRRQRGEM</sequence>
<proteinExistence type="inferred from homology"/>
<dbReference type="KEGG" id="ssin:G7078_05425"/>
<evidence type="ECO:0000256" key="6">
    <source>
        <dbReference type="ARBA" id="ARBA00023316"/>
    </source>
</evidence>